<comment type="caution">
    <text evidence="1">The sequence shown here is derived from an EMBL/GenBank/DDBJ whole genome shotgun (WGS) entry which is preliminary data.</text>
</comment>
<organism evidence="1 2">
    <name type="scientific">Scytonema millei VB511283</name>
    <dbReference type="NCBI Taxonomy" id="1245923"/>
    <lineage>
        <taxon>Bacteria</taxon>
        <taxon>Bacillati</taxon>
        <taxon>Cyanobacteriota</taxon>
        <taxon>Cyanophyceae</taxon>
        <taxon>Nostocales</taxon>
        <taxon>Scytonemataceae</taxon>
        <taxon>Scytonema</taxon>
    </lineage>
</organism>
<evidence type="ECO:0000313" key="1">
    <source>
        <dbReference type="EMBL" id="NHC37129.1"/>
    </source>
</evidence>
<dbReference type="InterPro" id="IPR010985">
    <property type="entry name" value="Ribbon_hlx_hlx"/>
</dbReference>
<dbReference type="SUPFAM" id="SSF47598">
    <property type="entry name" value="Ribbon-helix-helix"/>
    <property type="match status" value="1"/>
</dbReference>
<dbReference type="EMBL" id="JTJC03000007">
    <property type="protein sequence ID" value="NHC37129.1"/>
    <property type="molecule type" value="Genomic_DNA"/>
</dbReference>
<name>A0A9X5EAK8_9CYAN</name>
<proteinExistence type="predicted"/>
<dbReference type="RefSeq" id="WP_165587755.1">
    <property type="nucleotide sequence ID" value="NZ_JTJC03000007.1"/>
</dbReference>
<gene>
    <name evidence="1" type="ORF">QH73_0021240</name>
</gene>
<reference evidence="1 2" key="1">
    <citation type="journal article" date="2015" name="Genome Announc.">
        <title>Draft Genome Sequence of the Terrestrial Cyanobacterium Scytonema millei VB511283, Isolated from Eastern India.</title>
        <authorList>
            <person name="Sen D."/>
            <person name="Chandrababunaidu M.M."/>
            <person name="Singh D."/>
            <person name="Sanghi N."/>
            <person name="Ghorai A."/>
            <person name="Mishra G.P."/>
            <person name="Madduluri M."/>
            <person name="Adhikary S.P."/>
            <person name="Tripathy S."/>
        </authorList>
    </citation>
    <scope>NUCLEOTIDE SEQUENCE [LARGE SCALE GENOMIC DNA]</scope>
    <source>
        <strain evidence="1 2">VB511283</strain>
    </source>
</reference>
<accession>A0A9X5EAK8</accession>
<dbReference type="Proteomes" id="UP000031532">
    <property type="component" value="Unassembled WGS sequence"/>
</dbReference>
<evidence type="ECO:0000313" key="2">
    <source>
        <dbReference type="Proteomes" id="UP000031532"/>
    </source>
</evidence>
<keyword evidence="2" id="KW-1185">Reference proteome</keyword>
<dbReference type="GO" id="GO:0006355">
    <property type="term" value="P:regulation of DNA-templated transcription"/>
    <property type="evidence" value="ECO:0007669"/>
    <property type="project" value="InterPro"/>
</dbReference>
<sequence length="49" mass="5268">MSVKSVSIPDELIAVVNKKAAEESRTFSSVITGILRKEFDSNKSGQKAA</sequence>
<dbReference type="AlphaFoldDB" id="A0A9X5EAK8"/>
<protein>
    <submittedName>
        <fullName evidence="1">Uncharacterized protein</fullName>
    </submittedName>
</protein>